<dbReference type="InterPro" id="IPR012677">
    <property type="entry name" value="Nucleotide-bd_a/b_plait_sf"/>
</dbReference>
<dbReference type="InterPro" id="IPR035979">
    <property type="entry name" value="RBD_domain_sf"/>
</dbReference>
<comment type="caution">
    <text evidence="4">The sequence shown here is derived from an EMBL/GenBank/DDBJ whole genome shotgun (WGS) entry which is preliminary data.</text>
</comment>
<dbReference type="AlphaFoldDB" id="A0AAN8FIA8"/>
<keyword evidence="1" id="KW-0694">RNA-binding</keyword>
<gene>
    <name evidence="4" type="ORF">GCK32_008558</name>
</gene>
<dbReference type="Proteomes" id="UP001331761">
    <property type="component" value="Unassembled WGS sequence"/>
</dbReference>
<feature type="domain" description="RRM" evidence="3">
    <location>
        <begin position="15"/>
        <end position="96"/>
    </location>
</feature>
<dbReference type="GO" id="GO:0003723">
    <property type="term" value="F:RNA binding"/>
    <property type="evidence" value="ECO:0007669"/>
    <property type="project" value="UniProtKB-UniRule"/>
</dbReference>
<proteinExistence type="predicted"/>
<dbReference type="SMART" id="SM00360">
    <property type="entry name" value="RRM"/>
    <property type="match status" value="1"/>
</dbReference>
<evidence type="ECO:0000256" key="2">
    <source>
        <dbReference type="SAM" id="MobiDB-lite"/>
    </source>
</evidence>
<protein>
    <submittedName>
        <fullName evidence="4">Tudor domain protein</fullName>
    </submittedName>
</protein>
<dbReference type="CDD" id="cd00590">
    <property type="entry name" value="RRM_SF"/>
    <property type="match status" value="1"/>
</dbReference>
<sequence>MDQSPSGSASTEFDKEFCVKNIPAHFFDWDVFRIFCKFGTVHNVKLPSKQLQSNTKYGFVIMENINGADEIRCHLKNGKYLNLDNGLQLLVTGVRHGENQRSRDGGRGPLNSDNKRPALKDLPARDDGAITKGRGGDRYTTQKTQRSFIAIRCFSQDLPLQTPTRVRVVESPYPCKSVSEGFMFHVLPIGQKLGDEYACLQREMNKFCMENPNITENPKIGQYVLYCRDTIAFRALCNRESTLYLVDIGELVPIIRSQLWEMIPSFTTLPSLVVPCGIAGVSWKKPTVSMFNNCRNALKKWSESCPTGLTATAHEYCRLVNMIRIQLVSDQGIGEDFAESIIAKGYCTGLSPSVRVYSRDDLLEAKNTKASDRCPPITFNENVAEIVIGLKAITVA</sequence>
<dbReference type="SUPFAM" id="SSF54928">
    <property type="entry name" value="RNA-binding domain, RBD"/>
    <property type="match status" value="1"/>
</dbReference>
<dbReference type="Gene3D" id="2.30.30.140">
    <property type="match status" value="1"/>
</dbReference>
<name>A0AAN8FIA8_TRICO</name>
<dbReference type="InterPro" id="IPR000504">
    <property type="entry name" value="RRM_dom"/>
</dbReference>
<feature type="compositionally biased region" description="Basic and acidic residues" evidence="2">
    <location>
        <begin position="113"/>
        <end position="137"/>
    </location>
</feature>
<evidence type="ECO:0000259" key="3">
    <source>
        <dbReference type="PROSITE" id="PS50102"/>
    </source>
</evidence>
<dbReference type="Pfam" id="PF00567">
    <property type="entry name" value="TUDOR"/>
    <property type="match status" value="1"/>
</dbReference>
<dbReference type="SUPFAM" id="SSF63748">
    <property type="entry name" value="Tudor/PWWP/MBT"/>
    <property type="match status" value="1"/>
</dbReference>
<evidence type="ECO:0000313" key="4">
    <source>
        <dbReference type="EMBL" id="KAK5974637.1"/>
    </source>
</evidence>
<keyword evidence="5" id="KW-1185">Reference proteome</keyword>
<dbReference type="Gene3D" id="3.30.70.330">
    <property type="match status" value="1"/>
</dbReference>
<dbReference type="InterPro" id="IPR002999">
    <property type="entry name" value="Tudor"/>
</dbReference>
<feature type="compositionally biased region" description="Basic and acidic residues" evidence="2">
    <location>
        <begin position="96"/>
        <end position="106"/>
    </location>
</feature>
<reference evidence="4 5" key="1">
    <citation type="submission" date="2019-10" db="EMBL/GenBank/DDBJ databases">
        <title>Assembly and Annotation for the nematode Trichostrongylus colubriformis.</title>
        <authorList>
            <person name="Martin J."/>
        </authorList>
    </citation>
    <scope>NUCLEOTIDE SEQUENCE [LARGE SCALE GENOMIC DNA]</scope>
    <source>
        <strain evidence="4">G859</strain>
        <tissue evidence="4">Whole worm</tissue>
    </source>
</reference>
<feature type="region of interest" description="Disordered" evidence="2">
    <location>
        <begin position="96"/>
        <end position="139"/>
    </location>
</feature>
<accession>A0AAN8FIA8</accession>
<organism evidence="4 5">
    <name type="scientific">Trichostrongylus colubriformis</name>
    <name type="common">Black scour worm</name>
    <dbReference type="NCBI Taxonomy" id="6319"/>
    <lineage>
        <taxon>Eukaryota</taxon>
        <taxon>Metazoa</taxon>
        <taxon>Ecdysozoa</taxon>
        <taxon>Nematoda</taxon>
        <taxon>Chromadorea</taxon>
        <taxon>Rhabditida</taxon>
        <taxon>Rhabditina</taxon>
        <taxon>Rhabditomorpha</taxon>
        <taxon>Strongyloidea</taxon>
        <taxon>Trichostrongylidae</taxon>
        <taxon>Trichostrongylus</taxon>
    </lineage>
</organism>
<evidence type="ECO:0000256" key="1">
    <source>
        <dbReference type="PROSITE-ProRule" id="PRU00176"/>
    </source>
</evidence>
<dbReference type="PROSITE" id="PS50102">
    <property type="entry name" value="RRM"/>
    <property type="match status" value="1"/>
</dbReference>
<dbReference type="EMBL" id="WIXE01014009">
    <property type="protein sequence ID" value="KAK5974637.1"/>
    <property type="molecule type" value="Genomic_DNA"/>
</dbReference>
<dbReference type="Pfam" id="PF00076">
    <property type="entry name" value="RRM_1"/>
    <property type="match status" value="1"/>
</dbReference>
<evidence type="ECO:0000313" key="5">
    <source>
        <dbReference type="Proteomes" id="UP001331761"/>
    </source>
</evidence>